<evidence type="ECO:0000259" key="2">
    <source>
        <dbReference type="Pfam" id="PF13439"/>
    </source>
</evidence>
<dbReference type="InterPro" id="IPR050194">
    <property type="entry name" value="Glycosyltransferase_grp1"/>
</dbReference>
<protein>
    <submittedName>
        <fullName evidence="3">Glycosyltransferase</fullName>
    </submittedName>
</protein>
<reference evidence="3 4" key="1">
    <citation type="submission" date="2017-01" db="EMBL/GenBank/DDBJ databases">
        <authorList>
            <person name="Erauso G."/>
        </authorList>
    </citation>
    <scope>NUCLEOTIDE SEQUENCE [LARGE SCALE GENOMIC DNA]</scope>
    <source>
        <strain evidence="3">MESINF1</strain>
    </source>
</reference>
<evidence type="ECO:0000259" key="1">
    <source>
        <dbReference type="Pfam" id="PF00534"/>
    </source>
</evidence>
<sequence>MSLFHPANEFMGLKSDYFMNIAMFSDTYAPQVNGVVTMIKMLEENLQKRGHNVYIFTVDHPKATSQENVYRVPSLRFPWEKQHRIGLPTNYRELIQIISNLKIDLIHSHTSIIVGYLANLVTSKLGLPGVTTYHTMMEEYVHYIPFMEPILRVYIRKQDKRFCDRNRAVIAPSIKIKKLLETYGVTSHIEVIPNGVDLTPFKREISEEERRNFRNRYNIGEEDPVMIFVGRMGGEKSIDKLIENFARVNGEIPNSHLLLVGDGPLRTQLKELSVALGVGRNLHFTGFLKWPTEISLAYKSSDLFIIASHTETFGLVTLEAMASGLPVVAYKDDSIANMVFDGDNGFMCPSKDNLYKAIIEVLRDDSMRKRMSERSREISLDFSAEANTEKTLDLYGRVLRNEV</sequence>
<dbReference type="InterPro" id="IPR028098">
    <property type="entry name" value="Glyco_trans_4-like_N"/>
</dbReference>
<keyword evidence="4" id="KW-1185">Reference proteome</keyword>
<keyword evidence="3" id="KW-0808">Transferase</keyword>
<name>A0A7Z7PR74_9BACT</name>
<dbReference type="PANTHER" id="PTHR45947">
    <property type="entry name" value="SULFOQUINOVOSYL TRANSFERASE SQD2"/>
    <property type="match status" value="1"/>
</dbReference>
<feature type="domain" description="Glycosyl transferase family 1" evidence="1">
    <location>
        <begin position="210"/>
        <end position="377"/>
    </location>
</feature>
<dbReference type="AlphaFoldDB" id="A0A7Z7PR74"/>
<organism evidence="3 4">
    <name type="scientific">Mesotoga infera</name>
    <dbReference type="NCBI Taxonomy" id="1236046"/>
    <lineage>
        <taxon>Bacteria</taxon>
        <taxon>Thermotogati</taxon>
        <taxon>Thermotogota</taxon>
        <taxon>Thermotogae</taxon>
        <taxon>Kosmotogales</taxon>
        <taxon>Kosmotogaceae</taxon>
        <taxon>Mesotoga</taxon>
    </lineage>
</organism>
<dbReference type="Pfam" id="PF00534">
    <property type="entry name" value="Glycos_transf_1"/>
    <property type="match status" value="1"/>
</dbReference>
<dbReference type="PANTHER" id="PTHR45947:SF3">
    <property type="entry name" value="SULFOQUINOVOSYL TRANSFERASE SQD2"/>
    <property type="match status" value="1"/>
</dbReference>
<evidence type="ECO:0000313" key="4">
    <source>
        <dbReference type="Proteomes" id="UP000250796"/>
    </source>
</evidence>
<gene>
    <name evidence="3" type="primary">RfaG</name>
    <name evidence="3" type="ORF">MESINF_1034</name>
</gene>
<dbReference type="EMBL" id="LS974202">
    <property type="protein sequence ID" value="SSC12483.1"/>
    <property type="molecule type" value="Genomic_DNA"/>
</dbReference>
<dbReference type="Proteomes" id="UP000250796">
    <property type="component" value="Chromosome MESINF"/>
</dbReference>
<dbReference type="Pfam" id="PF13439">
    <property type="entry name" value="Glyco_transf_4"/>
    <property type="match status" value="1"/>
</dbReference>
<dbReference type="Gene3D" id="3.40.50.2000">
    <property type="entry name" value="Glycogen Phosphorylase B"/>
    <property type="match status" value="2"/>
</dbReference>
<dbReference type="SUPFAM" id="SSF53756">
    <property type="entry name" value="UDP-Glycosyltransferase/glycogen phosphorylase"/>
    <property type="match status" value="1"/>
</dbReference>
<evidence type="ECO:0000313" key="3">
    <source>
        <dbReference type="EMBL" id="SSC12483.1"/>
    </source>
</evidence>
<proteinExistence type="predicted"/>
<dbReference type="InterPro" id="IPR001296">
    <property type="entry name" value="Glyco_trans_1"/>
</dbReference>
<dbReference type="KEGG" id="minf:MESINF_1034"/>
<accession>A0A7Z7PR74</accession>
<feature type="domain" description="Glycosyltransferase subfamily 4-like N-terminal" evidence="2">
    <location>
        <begin position="32"/>
        <end position="198"/>
    </location>
</feature>
<dbReference type="GO" id="GO:0016757">
    <property type="term" value="F:glycosyltransferase activity"/>
    <property type="evidence" value="ECO:0007669"/>
    <property type="project" value="InterPro"/>
</dbReference>
<dbReference type="CDD" id="cd03817">
    <property type="entry name" value="GT4_UGDG-like"/>
    <property type="match status" value="1"/>
</dbReference>
<dbReference type="RefSeq" id="WP_231936870.1">
    <property type="nucleotide sequence ID" value="NZ_LS974202.1"/>
</dbReference>